<accession>A0A2M4CA63</accession>
<reference evidence="1" key="1">
    <citation type="submission" date="2018-01" db="EMBL/GenBank/DDBJ databases">
        <title>An insight into the sialome of Amazonian anophelines.</title>
        <authorList>
            <person name="Ribeiro J.M."/>
            <person name="Scarpassa V."/>
            <person name="Calvo E."/>
        </authorList>
    </citation>
    <scope>NUCLEOTIDE SEQUENCE</scope>
    <source>
        <tissue evidence="1">Salivary glands</tissue>
    </source>
</reference>
<dbReference type="EMBL" id="GGFJ01013063">
    <property type="protein sequence ID" value="MBW62204.1"/>
    <property type="molecule type" value="Transcribed_RNA"/>
</dbReference>
<sequence>MQCGVAVNGVISVSPECLAFGLPLGVLCALLLLSPKGSGVLERLTVSPRLRFCCFPVQQQQQQPRSVWGCVACVCRITFSVWLKFPFE</sequence>
<name>A0A2M4CA63_9DIPT</name>
<dbReference type="AlphaFoldDB" id="A0A2M4CA63"/>
<organism evidence="1">
    <name type="scientific">Anopheles marajoara</name>
    <dbReference type="NCBI Taxonomy" id="58244"/>
    <lineage>
        <taxon>Eukaryota</taxon>
        <taxon>Metazoa</taxon>
        <taxon>Ecdysozoa</taxon>
        <taxon>Arthropoda</taxon>
        <taxon>Hexapoda</taxon>
        <taxon>Insecta</taxon>
        <taxon>Pterygota</taxon>
        <taxon>Neoptera</taxon>
        <taxon>Endopterygota</taxon>
        <taxon>Diptera</taxon>
        <taxon>Nematocera</taxon>
        <taxon>Culicoidea</taxon>
        <taxon>Culicidae</taxon>
        <taxon>Anophelinae</taxon>
        <taxon>Anopheles</taxon>
    </lineage>
</organism>
<proteinExistence type="predicted"/>
<protein>
    <submittedName>
        <fullName evidence="1">Putative secreted protein</fullName>
    </submittedName>
</protein>
<evidence type="ECO:0000313" key="1">
    <source>
        <dbReference type="EMBL" id="MBW62204.1"/>
    </source>
</evidence>